<sequence>MRFALTTIIASIPFLVTAVPSTRSEASEGVSIPITKHSVLKNSDGSVNLPALRAHLDRTVRKIEHGFELFELNTGSAHPLAGSLSPDSRKKQGGDPLTDADDGELWYGIISVGSPAKTYTVDFDTGSSDIFLPGPSCGTTCSGHKIYNPKASSTSKDLHKTFNLTFGDGAAVLGEQYTDRVTIAGLQATGQTLGVAKQYSPGLAASEFPPDGLVGMAYKSLSRYNAEPLFQTLVKEGTISKNSFSFKLAKTGSELYIGGANPKMYKGGFTYVDVTKQGYWEVPLGGVSSAGKKIIGQVDSIIDSGTSLILGDNANVKKIYEAIGGKDATSTVGAGFYSFPCKSVPPVSLIFGGKSFPLSADTFNVGLVSAGSEDCIGGIVGQDMDPKRPFWIVGDVFMANVYTTFDLGNNRVGFAHLA</sequence>
<evidence type="ECO:0000313" key="2">
    <source>
        <dbReference type="Proteomes" id="UP000790377"/>
    </source>
</evidence>
<accession>A0ACB8AHT4</accession>
<evidence type="ECO:0000313" key="1">
    <source>
        <dbReference type="EMBL" id="KAH7912689.1"/>
    </source>
</evidence>
<dbReference type="Proteomes" id="UP000790377">
    <property type="component" value="Unassembled WGS sequence"/>
</dbReference>
<reference evidence="1" key="1">
    <citation type="journal article" date="2021" name="New Phytol.">
        <title>Evolutionary innovations through gain and loss of genes in the ectomycorrhizal Boletales.</title>
        <authorList>
            <person name="Wu G."/>
            <person name="Miyauchi S."/>
            <person name="Morin E."/>
            <person name="Kuo A."/>
            <person name="Drula E."/>
            <person name="Varga T."/>
            <person name="Kohler A."/>
            <person name="Feng B."/>
            <person name="Cao Y."/>
            <person name="Lipzen A."/>
            <person name="Daum C."/>
            <person name="Hundley H."/>
            <person name="Pangilinan J."/>
            <person name="Johnson J."/>
            <person name="Barry K."/>
            <person name="LaButti K."/>
            <person name="Ng V."/>
            <person name="Ahrendt S."/>
            <person name="Min B."/>
            <person name="Choi I.G."/>
            <person name="Park H."/>
            <person name="Plett J.M."/>
            <person name="Magnuson J."/>
            <person name="Spatafora J.W."/>
            <person name="Nagy L.G."/>
            <person name="Henrissat B."/>
            <person name="Grigoriev I.V."/>
            <person name="Yang Z.L."/>
            <person name="Xu J."/>
            <person name="Martin F.M."/>
        </authorList>
    </citation>
    <scope>NUCLEOTIDE SEQUENCE</scope>
    <source>
        <strain evidence="1">ATCC 28755</strain>
    </source>
</reference>
<comment type="caution">
    <text evidence="1">The sequence shown here is derived from an EMBL/GenBank/DDBJ whole genome shotgun (WGS) entry which is preliminary data.</text>
</comment>
<dbReference type="EMBL" id="MU267646">
    <property type="protein sequence ID" value="KAH7912689.1"/>
    <property type="molecule type" value="Genomic_DNA"/>
</dbReference>
<keyword evidence="2" id="KW-1185">Reference proteome</keyword>
<organism evidence="1 2">
    <name type="scientific">Hygrophoropsis aurantiaca</name>
    <dbReference type="NCBI Taxonomy" id="72124"/>
    <lineage>
        <taxon>Eukaryota</taxon>
        <taxon>Fungi</taxon>
        <taxon>Dikarya</taxon>
        <taxon>Basidiomycota</taxon>
        <taxon>Agaricomycotina</taxon>
        <taxon>Agaricomycetes</taxon>
        <taxon>Agaricomycetidae</taxon>
        <taxon>Boletales</taxon>
        <taxon>Coniophorineae</taxon>
        <taxon>Hygrophoropsidaceae</taxon>
        <taxon>Hygrophoropsis</taxon>
    </lineage>
</organism>
<name>A0ACB8AHT4_9AGAM</name>
<protein>
    <submittedName>
        <fullName evidence="1">Aspartic peptidase domain-containing protein</fullName>
    </submittedName>
</protein>
<proteinExistence type="predicted"/>
<gene>
    <name evidence="1" type="ORF">BJ138DRAFT_1003950</name>
</gene>